<organism evidence="2">
    <name type="scientific">Polaromonas sp. W9N</name>
    <dbReference type="NCBI Taxonomy" id="1840323"/>
    <lineage>
        <taxon>Bacteria</taxon>
        <taxon>Pseudomonadati</taxon>
        <taxon>Pseudomonadota</taxon>
        <taxon>Betaproteobacteria</taxon>
        <taxon>Burkholderiales</taxon>
        <taxon>Comamonadaceae</taxon>
        <taxon>Polaromonas</taxon>
    </lineage>
</organism>
<evidence type="ECO:0000259" key="1">
    <source>
        <dbReference type="Pfam" id="PF01656"/>
    </source>
</evidence>
<dbReference type="PIRSF" id="PIRSF009320">
    <property type="entry name" value="Nuc_binding_HP_1000"/>
    <property type="match status" value="1"/>
</dbReference>
<reference evidence="2" key="1">
    <citation type="submission" date="2018-01" db="EMBL/GenBank/DDBJ databases">
        <title>Plasmids of psychrophilic Polaromonas spp. isolated from Arctic and Antarctic glaciers.</title>
        <authorList>
            <person name="Dziewit L."/>
            <person name="Ciok A."/>
        </authorList>
    </citation>
    <scope>NUCLEOTIDE SEQUENCE</scope>
    <source>
        <plasmid evidence="2">pW9NP1</plasmid>
    </source>
</reference>
<dbReference type="Gene3D" id="3.40.50.300">
    <property type="entry name" value="P-loop containing nucleotide triphosphate hydrolases"/>
    <property type="match status" value="1"/>
</dbReference>
<name>A0A2S1FIN2_9BURK</name>
<protein>
    <submittedName>
        <fullName evidence="2">Partitioning protein ParA</fullName>
    </submittedName>
</protein>
<dbReference type="EMBL" id="MG869627">
    <property type="protein sequence ID" value="AWD72383.1"/>
    <property type="molecule type" value="Genomic_DNA"/>
</dbReference>
<dbReference type="InterPro" id="IPR050678">
    <property type="entry name" value="DNA_Partitioning_ATPase"/>
</dbReference>
<evidence type="ECO:0000313" key="2">
    <source>
        <dbReference type="EMBL" id="AWD72383.1"/>
    </source>
</evidence>
<dbReference type="InterPro" id="IPR002586">
    <property type="entry name" value="CobQ/CobB/MinD/ParA_Nub-bd_dom"/>
</dbReference>
<dbReference type="RefSeq" id="WP_181377811.1">
    <property type="nucleotide sequence ID" value="NZ_MG869627.1"/>
</dbReference>
<dbReference type="InterPro" id="IPR027417">
    <property type="entry name" value="P-loop_NTPase"/>
</dbReference>
<dbReference type="CDD" id="cd02042">
    <property type="entry name" value="ParAB_family"/>
    <property type="match status" value="1"/>
</dbReference>
<gene>
    <name evidence="2" type="ORF">pW9NP1_p004</name>
</gene>
<dbReference type="PANTHER" id="PTHR13696:SF96">
    <property type="entry name" value="COBQ_COBB_MIND_PARA NUCLEOTIDE BINDING DOMAIN-CONTAINING PROTEIN"/>
    <property type="match status" value="1"/>
</dbReference>
<sequence>MTVKIIGVVQVKGGAGRSTVSTNLAGELSKQGKTVLIDCDMPQGTGASWFAVRQQKGKAGNLVADTVTNHRELVAKMQQYAYADYIVLDGPPRIAELTRAILVLADVCLVPVGASAAEIWATNDLLELIEEAKKVKPVNTRMVWTRYRPQTRLAQDLTELAKKELGLLALGTSLGMRVAYMEALGEGLTVAEMTDASAKAEVRFLTVEVQRLLEKAKIIK</sequence>
<accession>A0A2S1FIN2</accession>
<proteinExistence type="predicted"/>
<feature type="domain" description="CobQ/CobB/MinD/ParA nucleotide binding" evidence="1">
    <location>
        <begin position="8"/>
        <end position="190"/>
    </location>
</feature>
<dbReference type="SUPFAM" id="SSF52540">
    <property type="entry name" value="P-loop containing nucleoside triphosphate hydrolases"/>
    <property type="match status" value="1"/>
</dbReference>
<dbReference type="Pfam" id="PF01656">
    <property type="entry name" value="CbiA"/>
    <property type="match status" value="1"/>
</dbReference>
<geneLocation type="plasmid" evidence="2">
    <name>pW9NP1</name>
</geneLocation>
<dbReference type="PANTHER" id="PTHR13696">
    <property type="entry name" value="P-LOOP CONTAINING NUCLEOSIDE TRIPHOSPHATE HYDROLASE"/>
    <property type="match status" value="1"/>
</dbReference>
<keyword evidence="2" id="KW-0614">Plasmid</keyword>
<dbReference type="AlphaFoldDB" id="A0A2S1FIN2"/>